<dbReference type="Gene3D" id="2.60.40.10">
    <property type="entry name" value="Immunoglobulins"/>
    <property type="match status" value="1"/>
</dbReference>
<dbReference type="SMART" id="SM00291">
    <property type="entry name" value="ZnF_ZZ"/>
    <property type="match status" value="3"/>
</dbReference>
<dbReference type="PANTHER" id="PTHR20930:SF0">
    <property type="entry name" value="PROTEIN ILRUN"/>
    <property type="match status" value="1"/>
</dbReference>
<feature type="region of interest" description="Disordered" evidence="5">
    <location>
        <begin position="152"/>
        <end position="172"/>
    </location>
</feature>
<dbReference type="SUPFAM" id="SSF57850">
    <property type="entry name" value="RING/U-box"/>
    <property type="match status" value="3"/>
</dbReference>
<dbReference type="PANTHER" id="PTHR20930">
    <property type="entry name" value="OVARIAN CARCINOMA ANTIGEN CA125-RELATED"/>
    <property type="match status" value="1"/>
</dbReference>
<feature type="region of interest" description="Disordered" evidence="5">
    <location>
        <begin position="282"/>
        <end position="304"/>
    </location>
</feature>
<dbReference type="Gene3D" id="3.30.60.90">
    <property type="match status" value="3"/>
</dbReference>
<evidence type="ECO:0000256" key="4">
    <source>
        <dbReference type="PROSITE-ProRule" id="PRU00228"/>
    </source>
</evidence>
<dbReference type="PROSITE" id="PS01357">
    <property type="entry name" value="ZF_ZZ_1"/>
    <property type="match status" value="1"/>
</dbReference>
<feature type="domain" description="ZZ-type" evidence="6">
    <location>
        <begin position="503"/>
        <end position="558"/>
    </location>
</feature>
<evidence type="ECO:0000256" key="1">
    <source>
        <dbReference type="ARBA" id="ARBA00022723"/>
    </source>
</evidence>
<dbReference type="OrthoDB" id="661148at2759"/>
<dbReference type="Pfam" id="PF16158">
    <property type="entry name" value="N_BRCA1_IG"/>
    <property type="match status" value="1"/>
</dbReference>
<keyword evidence="8" id="KW-1185">Reference proteome</keyword>
<dbReference type="Proteomes" id="UP000307440">
    <property type="component" value="Unassembled WGS sequence"/>
</dbReference>
<dbReference type="InterPro" id="IPR032350">
    <property type="entry name" value="Nbr1_FW"/>
</dbReference>
<feature type="region of interest" description="Disordered" evidence="5">
    <location>
        <begin position="116"/>
        <end position="140"/>
    </location>
</feature>
<dbReference type="EMBL" id="ML210146">
    <property type="protein sequence ID" value="TFK30940.1"/>
    <property type="molecule type" value="Genomic_DNA"/>
</dbReference>
<gene>
    <name evidence="7" type="ORF">FA15DRAFT_663013</name>
</gene>
<organism evidence="7 8">
    <name type="scientific">Coprinopsis marcescibilis</name>
    <name type="common">Agaric fungus</name>
    <name type="synonym">Psathyrella marcescibilis</name>
    <dbReference type="NCBI Taxonomy" id="230819"/>
    <lineage>
        <taxon>Eukaryota</taxon>
        <taxon>Fungi</taxon>
        <taxon>Dikarya</taxon>
        <taxon>Basidiomycota</taxon>
        <taxon>Agaricomycotina</taxon>
        <taxon>Agaricomycetes</taxon>
        <taxon>Agaricomycetidae</taxon>
        <taxon>Agaricales</taxon>
        <taxon>Agaricineae</taxon>
        <taxon>Psathyrellaceae</taxon>
        <taxon>Coprinopsis</taxon>
    </lineage>
</organism>
<evidence type="ECO:0000256" key="5">
    <source>
        <dbReference type="SAM" id="MobiDB-lite"/>
    </source>
</evidence>
<evidence type="ECO:0000256" key="2">
    <source>
        <dbReference type="ARBA" id="ARBA00022771"/>
    </source>
</evidence>
<sequence>MFTVKATYRGETRKLSFPDLSFFPSHNDLCKQLYRVFPIGGNYHLSKLLFSPDASNPARILIAMEVHTEADYERSIQHLPSNAFHDGLLRFSVVDDTPHKEPSRGAMNSHLSAYSRDHSMEPSDTDTDSRPPVPPKPAAGFETMPFQYISALSHTPSVSSRRTRNSSTSMDVDSISSAASGFVSGSEAPSCCPVSRSKSEVKDIISDFQKSLDKVISTLDPPTTPQGSVRVFETKARCARCTIDLQNGYPQCSDCQISSCTECEAVVKTGYCVARMTGSHNWNQPQSTPRSGHPTPWPAPPARPIRSEEQLGHLFQDGAFPATGPSRRASRAKLYRPPQTQSTAAVPEQDQVVHENVWCDICSKIIIGVRHKCLDCPDYDLCTLCATSGGVHNHNPAHQFFQISQPGRVIVHSVYSDDANPARAATPVPHPAPVPTPVAHHAICDLCDSNVVGERYKCFDCPDFDTCSSCFQITSEQHPGHSFAKILSNEDYIRRNNLGNDKAHYATCNSCTKLIRGVRYKCMHPECPDYDLCNFCEALPIAVHPENHPMLKMKTTDTVVPTVYRVGATCLIPQDEEHPDHEQRIATPRPCPVPSLQRGPGVYEEAVLPAEPIPAEPERPQTPRPVPVHINFLEHDVHSPFADPPVIAPFGSISSLASSFEATVKANGIGSDIDPVQVEEKPVVQEFTTTLTDAFLDHRTFEDDVPSFVEDLVANTVNSPESQPDSPVSIIGPLSTMRVDDTTQDATPESQADNEYTNLSVFNAARSLLSLMDRPLSDLPPQSAPEPIPVPAPVAPSTPTLEPLSATFVSDVTVTDGQVFPPGAEFVKCWRMLNDSTRDWPEGTELFFCAGESLAIEKKSEVVKVGSVKAGEEADVWTGELKAPEVPGRYVGYWRLRDESGMVFGNSIWIEINVAETDHSSDESMSASSIIMMPRVSSVDGDSITQGGSVGEGTLTVSSATDAGSDIDNDSDVSLIDLVSSDDEDMGWEDARSHATGDRASVAQATPAQVPNALRSPQASNDYVLLFDDSSSEEDF</sequence>
<accession>A0A5C3LDT7</accession>
<evidence type="ECO:0000259" key="6">
    <source>
        <dbReference type="PROSITE" id="PS50135"/>
    </source>
</evidence>
<feature type="region of interest" description="Disordered" evidence="5">
    <location>
        <begin position="984"/>
        <end position="1019"/>
    </location>
</feature>
<evidence type="ECO:0000313" key="8">
    <source>
        <dbReference type="Proteomes" id="UP000307440"/>
    </source>
</evidence>
<feature type="region of interest" description="Disordered" evidence="5">
    <location>
        <begin position="942"/>
        <end position="968"/>
    </location>
</feature>
<reference evidence="7 8" key="1">
    <citation type="journal article" date="2019" name="Nat. Ecol. Evol.">
        <title>Megaphylogeny resolves global patterns of mushroom evolution.</title>
        <authorList>
            <person name="Varga T."/>
            <person name="Krizsan K."/>
            <person name="Foldi C."/>
            <person name="Dima B."/>
            <person name="Sanchez-Garcia M."/>
            <person name="Sanchez-Ramirez S."/>
            <person name="Szollosi G.J."/>
            <person name="Szarkandi J.G."/>
            <person name="Papp V."/>
            <person name="Albert L."/>
            <person name="Andreopoulos W."/>
            <person name="Angelini C."/>
            <person name="Antonin V."/>
            <person name="Barry K.W."/>
            <person name="Bougher N.L."/>
            <person name="Buchanan P."/>
            <person name="Buyck B."/>
            <person name="Bense V."/>
            <person name="Catcheside P."/>
            <person name="Chovatia M."/>
            <person name="Cooper J."/>
            <person name="Damon W."/>
            <person name="Desjardin D."/>
            <person name="Finy P."/>
            <person name="Geml J."/>
            <person name="Haridas S."/>
            <person name="Hughes K."/>
            <person name="Justo A."/>
            <person name="Karasinski D."/>
            <person name="Kautmanova I."/>
            <person name="Kiss B."/>
            <person name="Kocsube S."/>
            <person name="Kotiranta H."/>
            <person name="LaButti K.M."/>
            <person name="Lechner B.E."/>
            <person name="Liimatainen K."/>
            <person name="Lipzen A."/>
            <person name="Lukacs Z."/>
            <person name="Mihaltcheva S."/>
            <person name="Morgado L.N."/>
            <person name="Niskanen T."/>
            <person name="Noordeloos M.E."/>
            <person name="Ohm R.A."/>
            <person name="Ortiz-Santana B."/>
            <person name="Ovrebo C."/>
            <person name="Racz N."/>
            <person name="Riley R."/>
            <person name="Savchenko A."/>
            <person name="Shiryaev A."/>
            <person name="Soop K."/>
            <person name="Spirin V."/>
            <person name="Szebenyi C."/>
            <person name="Tomsovsky M."/>
            <person name="Tulloss R.E."/>
            <person name="Uehling J."/>
            <person name="Grigoriev I.V."/>
            <person name="Vagvolgyi C."/>
            <person name="Papp T."/>
            <person name="Martin F.M."/>
            <person name="Miettinen O."/>
            <person name="Hibbett D.S."/>
            <person name="Nagy L.G."/>
        </authorList>
    </citation>
    <scope>NUCLEOTIDE SEQUENCE [LARGE SCALE GENOMIC DNA]</scope>
    <source>
        <strain evidence="7 8">CBS 121175</strain>
    </source>
</reference>
<feature type="domain" description="ZZ-type" evidence="6">
    <location>
        <begin position="354"/>
        <end position="408"/>
    </location>
</feature>
<dbReference type="STRING" id="230819.A0A5C3LDT7"/>
<dbReference type="GO" id="GO:0008270">
    <property type="term" value="F:zinc ion binding"/>
    <property type="evidence" value="ECO:0007669"/>
    <property type="project" value="UniProtKB-KW"/>
</dbReference>
<keyword evidence="2 4" id="KW-0863">Zinc-finger</keyword>
<feature type="compositionally biased region" description="Polar residues" evidence="5">
    <location>
        <begin position="1003"/>
        <end position="1019"/>
    </location>
</feature>
<proteinExistence type="predicted"/>
<dbReference type="CDD" id="cd02249">
    <property type="entry name" value="ZZ"/>
    <property type="match status" value="2"/>
</dbReference>
<dbReference type="InterPro" id="IPR043145">
    <property type="entry name" value="Znf_ZZ_sf"/>
</dbReference>
<feature type="region of interest" description="Disordered" evidence="5">
    <location>
        <begin position="316"/>
        <end position="346"/>
    </location>
</feature>
<feature type="region of interest" description="Disordered" evidence="5">
    <location>
        <begin position="577"/>
        <end position="596"/>
    </location>
</feature>
<feature type="compositionally biased region" description="Low complexity" evidence="5">
    <location>
        <begin position="155"/>
        <end position="172"/>
    </location>
</feature>
<evidence type="ECO:0000256" key="3">
    <source>
        <dbReference type="ARBA" id="ARBA00022833"/>
    </source>
</evidence>
<dbReference type="CDD" id="cd02340">
    <property type="entry name" value="ZZ_NBR1_like"/>
    <property type="match status" value="1"/>
</dbReference>
<evidence type="ECO:0000313" key="7">
    <source>
        <dbReference type="EMBL" id="TFK30940.1"/>
    </source>
</evidence>
<feature type="domain" description="ZZ-type" evidence="6">
    <location>
        <begin position="439"/>
        <end position="491"/>
    </location>
</feature>
<dbReference type="InterPro" id="IPR000433">
    <property type="entry name" value="Znf_ZZ"/>
</dbReference>
<dbReference type="PROSITE" id="PS50135">
    <property type="entry name" value="ZF_ZZ_2"/>
    <property type="match status" value="3"/>
</dbReference>
<dbReference type="InterPro" id="IPR013783">
    <property type="entry name" value="Ig-like_fold"/>
</dbReference>
<name>A0A5C3LDT7_COPMA</name>
<keyword evidence="1" id="KW-0479">Metal-binding</keyword>
<dbReference type="CDD" id="cd14947">
    <property type="entry name" value="NBR1_like"/>
    <property type="match status" value="1"/>
</dbReference>
<dbReference type="AlphaFoldDB" id="A0A5C3LDT7"/>
<dbReference type="Pfam" id="PF00569">
    <property type="entry name" value="ZZ"/>
    <property type="match status" value="3"/>
</dbReference>
<keyword evidence="3" id="KW-0862">Zinc</keyword>
<protein>
    <recommendedName>
        <fullName evidence="6">ZZ-type domain-containing protein</fullName>
    </recommendedName>
</protein>